<feature type="compositionally biased region" description="Basic and acidic residues" evidence="1">
    <location>
        <begin position="132"/>
        <end position="148"/>
    </location>
</feature>
<dbReference type="RefSeq" id="WP_117451720.1">
    <property type="nucleotide sequence ID" value="NZ_CP060636.1"/>
</dbReference>
<organism evidence="2 3">
    <name type="scientific">[Eubacterium] hominis</name>
    <dbReference type="NCBI Taxonomy" id="2764325"/>
    <lineage>
        <taxon>Bacteria</taxon>
        <taxon>Bacillati</taxon>
        <taxon>Bacillota</taxon>
        <taxon>Erysipelotrichia</taxon>
        <taxon>Erysipelotrichales</taxon>
        <taxon>Erysipelotrichaceae</taxon>
        <taxon>Amedibacillus</taxon>
    </lineage>
</organism>
<name>A0A7G9GKA9_9FIRM</name>
<evidence type="ECO:0000313" key="3">
    <source>
        <dbReference type="Proteomes" id="UP000515856"/>
    </source>
</evidence>
<feature type="region of interest" description="Disordered" evidence="1">
    <location>
        <begin position="94"/>
        <end position="163"/>
    </location>
</feature>
<reference evidence="2 3" key="1">
    <citation type="submission" date="2020-08" db="EMBL/GenBank/DDBJ databases">
        <authorList>
            <person name="Liu C."/>
            <person name="Sun Q."/>
        </authorList>
    </citation>
    <scope>NUCLEOTIDE SEQUENCE [LARGE SCALE GENOMIC DNA]</scope>
    <source>
        <strain evidence="2 3">NSJ-61</strain>
    </source>
</reference>
<dbReference type="KEGG" id="ehn:H9Q80_13350"/>
<feature type="region of interest" description="Disordered" evidence="1">
    <location>
        <begin position="51"/>
        <end position="81"/>
    </location>
</feature>
<sequence>MPKTSKKAKPTVKAEKAKTKGVEKKTAKVVEEVKTVAAAKEETKKITAAKEPEKITTAKEPEKITAAKEPEKITAAKEPEKIEEKKVEKIETKEAVKEAKPAKKTTKKATAKKESAKKEAKTPAKKTTKKTVAAEEKTPTAVKEEKKPAAKKQTAKKTTKKASAKASHVKEYEAYSLDDCIAKMQTMGVQYDYNDYTRILLDEADDKVTAKNIIEGNGIKEKGFTFEKDGCDEELVLVVLNKVKETMDIKAADFKEIKKDVKASMKAELGEDAEANASEYLKEFKLCEKILMLGQRKNIISSEEVSKLLDVDVDAFIEHFFNFAYGILPGWQYDDVKFYEDFAYAVLSQYTDLYTKYQLRVLIDVADLYIKHGDFQHGDVCYGYILRDNQIKDYIYYRFAHVYEDIDFNKAKALAYESLQFVDGRYTYYQNIMDIINK</sequence>
<evidence type="ECO:0000313" key="2">
    <source>
        <dbReference type="EMBL" id="QNM11241.1"/>
    </source>
</evidence>
<feature type="region of interest" description="Disordered" evidence="1">
    <location>
        <begin position="1"/>
        <end position="24"/>
    </location>
</feature>
<gene>
    <name evidence="2" type="ORF">H9Q80_13350</name>
</gene>
<feature type="compositionally biased region" description="Basic and acidic residues" evidence="1">
    <location>
        <begin position="111"/>
        <end position="122"/>
    </location>
</feature>
<dbReference type="AlphaFoldDB" id="A0A7G9GKA9"/>
<feature type="compositionally biased region" description="Basic and acidic residues" evidence="1">
    <location>
        <begin position="12"/>
        <end position="24"/>
    </location>
</feature>
<evidence type="ECO:0000256" key="1">
    <source>
        <dbReference type="SAM" id="MobiDB-lite"/>
    </source>
</evidence>
<accession>A0A7G9GKA9</accession>
<keyword evidence="3" id="KW-1185">Reference proteome</keyword>
<feature type="compositionally biased region" description="Basic residues" evidence="1">
    <location>
        <begin position="149"/>
        <end position="163"/>
    </location>
</feature>
<dbReference type="Proteomes" id="UP000515856">
    <property type="component" value="Chromosome"/>
</dbReference>
<protein>
    <submittedName>
        <fullName evidence="2">Neurofilament protein</fullName>
    </submittedName>
</protein>
<proteinExistence type="predicted"/>
<feature type="compositionally biased region" description="Basic residues" evidence="1">
    <location>
        <begin position="1"/>
        <end position="10"/>
    </location>
</feature>
<dbReference type="EMBL" id="CP060636">
    <property type="protein sequence ID" value="QNM11241.1"/>
    <property type="molecule type" value="Genomic_DNA"/>
</dbReference>